<proteinExistence type="predicted"/>
<keyword evidence="2" id="KW-1185">Reference proteome</keyword>
<dbReference type="Proteomes" id="UP001144673">
    <property type="component" value="Chromosome 3"/>
</dbReference>
<dbReference type="EMBL" id="JAJHUN010000010">
    <property type="protein sequence ID" value="KAJ4147251.1"/>
    <property type="molecule type" value="Genomic_DNA"/>
</dbReference>
<evidence type="ECO:0008006" key="3">
    <source>
        <dbReference type="Google" id="ProtNLM"/>
    </source>
</evidence>
<comment type="caution">
    <text evidence="1">The sequence shown here is derived from an EMBL/GenBank/DDBJ whole genome shotgun (WGS) entry which is preliminary data.</text>
</comment>
<sequence>MNTLKMAGKLESPPDSAPVDIYPVHMFDDYKGPRSIMMQWIFRVDAQLDASKLRSALTRVLETGDWRKLAGRLHCTKTGSLEIHVPRTFTDQDPAFTYTHRDYSTETFGDDATRRAFPKADSGPRVYARTPSANESVFAPGTPKTLREHIDRGLPQLGLHISTFKDVTLIELTWPHTVMDGTGQRELLAAWSLALADREHEIKPLAGAREDVAWDIAGQYTDEQLGPNVVRDRELTGFSKLFFFCRLFWQLLTGPRADWRIFYLPKTVIRTWREDVFQLSTDSKTDEHPFVSDGDLICAWLVSLAAIGRRPSTRYVVAGSFNCRARIPALRDAPGVHMQNLLGLYFASITPDDVAGPSSSLARIALAHRAEVAAQTTESQVLHHFQRRRNAAETQREPGMPFYCRSDEVPVLCNNLAGLRIGAAADFGPAVVVAGRGGPVASGRVVSHHYLSTDDKNRPVPYFICLDQDEGGYWIRGNASAQTWDKIIREIGTVDADV</sequence>
<evidence type="ECO:0000313" key="1">
    <source>
        <dbReference type="EMBL" id="KAJ4147251.1"/>
    </source>
</evidence>
<dbReference type="KEGG" id="amus:LMH87_001787"/>
<dbReference type="Gene3D" id="3.30.559.10">
    <property type="entry name" value="Chloramphenicol acetyltransferase-like domain"/>
    <property type="match status" value="2"/>
</dbReference>
<dbReference type="GeneID" id="80888946"/>
<name>A0A9W8Q7I1_AKAMU</name>
<dbReference type="RefSeq" id="XP_056050192.1">
    <property type="nucleotide sequence ID" value="XM_056193123.1"/>
</dbReference>
<evidence type="ECO:0000313" key="2">
    <source>
        <dbReference type="Proteomes" id="UP001144673"/>
    </source>
</evidence>
<dbReference type="AlphaFoldDB" id="A0A9W8Q7I1"/>
<reference evidence="1" key="1">
    <citation type="journal article" date="2023" name="Access Microbiol">
        <title>De-novo genome assembly for Akanthomyces muscarius, a biocontrol agent of insect agricultural pests.</title>
        <authorList>
            <person name="Erdos Z."/>
            <person name="Studholme D.J."/>
            <person name="Raymond B."/>
            <person name="Sharma M."/>
        </authorList>
    </citation>
    <scope>NUCLEOTIDE SEQUENCE</scope>
    <source>
        <strain evidence="1">Ve6</strain>
    </source>
</reference>
<organism evidence="1 2">
    <name type="scientific">Akanthomyces muscarius</name>
    <name type="common">Entomopathogenic fungus</name>
    <name type="synonym">Lecanicillium muscarium</name>
    <dbReference type="NCBI Taxonomy" id="2231603"/>
    <lineage>
        <taxon>Eukaryota</taxon>
        <taxon>Fungi</taxon>
        <taxon>Dikarya</taxon>
        <taxon>Ascomycota</taxon>
        <taxon>Pezizomycotina</taxon>
        <taxon>Sordariomycetes</taxon>
        <taxon>Hypocreomycetidae</taxon>
        <taxon>Hypocreales</taxon>
        <taxon>Cordycipitaceae</taxon>
        <taxon>Akanthomyces</taxon>
    </lineage>
</organism>
<dbReference type="InterPro" id="IPR023213">
    <property type="entry name" value="CAT-like_dom_sf"/>
</dbReference>
<gene>
    <name evidence="1" type="ORF">LMH87_001787</name>
</gene>
<accession>A0A9W8Q7I1</accession>
<protein>
    <recommendedName>
        <fullName evidence="3">LysR family regulatory protein</fullName>
    </recommendedName>
</protein>